<name>A0A1Y5STD4_9RHOB</name>
<keyword evidence="1" id="KW-0560">Oxidoreductase</keyword>
<dbReference type="GO" id="GO:0047617">
    <property type="term" value="F:fatty acyl-CoA hydrolase activity"/>
    <property type="evidence" value="ECO:0007669"/>
    <property type="project" value="TreeGrafter"/>
</dbReference>
<organism evidence="1 2">
    <name type="scientific">Roseovarius litorisediminis</name>
    <dbReference type="NCBI Taxonomy" id="1312363"/>
    <lineage>
        <taxon>Bacteria</taxon>
        <taxon>Pseudomonadati</taxon>
        <taxon>Pseudomonadota</taxon>
        <taxon>Alphaproteobacteria</taxon>
        <taxon>Rhodobacterales</taxon>
        <taxon>Roseobacteraceae</taxon>
        <taxon>Roseovarius</taxon>
    </lineage>
</organism>
<dbReference type="EC" id="1.1.1.108" evidence="1"/>
<dbReference type="EMBL" id="FWFL01000006">
    <property type="protein sequence ID" value="SLN47975.1"/>
    <property type="molecule type" value="Genomic_DNA"/>
</dbReference>
<evidence type="ECO:0000313" key="1">
    <source>
        <dbReference type="EMBL" id="SLN47975.1"/>
    </source>
</evidence>
<gene>
    <name evidence="1" type="primary">lcdH_2</name>
    <name evidence="1" type="ORF">PEL8287_02480</name>
</gene>
<dbReference type="AlphaFoldDB" id="A0A1Y5STD4"/>
<dbReference type="InterPro" id="IPR050563">
    <property type="entry name" value="4-hydroxybenzoyl-CoA_TE"/>
</dbReference>
<proteinExistence type="predicted"/>
<sequence>MTENTPFISTLLEIEPGWIDYNNHLNMGYYTVLFDRAADQVFEGFGFGPDYIAAHNHTTFAAEFHVRYLRELKLGDRVRSSFRIIDHDEKRFHTFQELFHEDGWLAATGECMTLHVNLDGPRVAAMPDFILTRVRAMAASDARLPLPEGVGGKIGIRR</sequence>
<accession>A0A1Y5STD4</accession>
<reference evidence="1 2" key="1">
    <citation type="submission" date="2017-03" db="EMBL/GenBank/DDBJ databases">
        <authorList>
            <person name="Afonso C.L."/>
            <person name="Miller P.J."/>
            <person name="Scott M.A."/>
            <person name="Spackman E."/>
            <person name="Goraichik I."/>
            <person name="Dimitrov K.M."/>
            <person name="Suarez D.L."/>
            <person name="Swayne D.E."/>
        </authorList>
    </citation>
    <scope>NUCLEOTIDE SEQUENCE [LARGE SCALE GENOMIC DNA]</scope>
    <source>
        <strain evidence="1 2">CECT 8287</strain>
    </source>
</reference>
<dbReference type="PANTHER" id="PTHR31793:SF2">
    <property type="entry name" value="BLR1345 PROTEIN"/>
    <property type="match status" value="1"/>
</dbReference>
<dbReference type="PANTHER" id="PTHR31793">
    <property type="entry name" value="4-HYDROXYBENZOYL-COA THIOESTERASE FAMILY MEMBER"/>
    <property type="match status" value="1"/>
</dbReference>
<dbReference type="Gene3D" id="3.10.129.10">
    <property type="entry name" value="Hotdog Thioesterase"/>
    <property type="match status" value="1"/>
</dbReference>
<dbReference type="OrthoDB" id="9803287at2"/>
<dbReference type="InterPro" id="IPR029069">
    <property type="entry name" value="HotDog_dom_sf"/>
</dbReference>
<protein>
    <submittedName>
        <fullName evidence="1">L-carnitine dehydrogenase</fullName>
        <ecNumber evidence="1">1.1.1.108</ecNumber>
    </submittedName>
</protein>
<evidence type="ECO:0000313" key="2">
    <source>
        <dbReference type="Proteomes" id="UP000193827"/>
    </source>
</evidence>
<dbReference type="SUPFAM" id="SSF54637">
    <property type="entry name" value="Thioesterase/thiol ester dehydrase-isomerase"/>
    <property type="match status" value="1"/>
</dbReference>
<keyword evidence="2" id="KW-1185">Reference proteome</keyword>
<dbReference type="GO" id="GO:0047728">
    <property type="term" value="F:carnitine 3-dehydrogenase activity"/>
    <property type="evidence" value="ECO:0007669"/>
    <property type="project" value="UniProtKB-EC"/>
</dbReference>
<dbReference type="RefSeq" id="WP_085892706.1">
    <property type="nucleotide sequence ID" value="NZ_FWFL01000006.1"/>
</dbReference>
<dbReference type="Proteomes" id="UP000193827">
    <property type="component" value="Unassembled WGS sequence"/>
</dbReference>
<dbReference type="Pfam" id="PF13279">
    <property type="entry name" value="4HBT_2"/>
    <property type="match status" value="1"/>
</dbReference>
<dbReference type="CDD" id="cd00586">
    <property type="entry name" value="4HBT"/>
    <property type="match status" value="1"/>
</dbReference>